<evidence type="ECO:0000313" key="3">
    <source>
        <dbReference type="Proteomes" id="UP000005959"/>
    </source>
</evidence>
<proteinExistence type="predicted"/>
<name>G9YBG2_HAFAL</name>
<evidence type="ECO:0000313" key="2">
    <source>
        <dbReference type="EMBL" id="EHM39318.1"/>
    </source>
</evidence>
<dbReference type="EMBL" id="AGCI01000096">
    <property type="protein sequence ID" value="EHM39318.1"/>
    <property type="molecule type" value="Genomic_DNA"/>
</dbReference>
<dbReference type="PATRIC" id="fig|1002364.3.peg.3550"/>
<organism evidence="2 3">
    <name type="scientific">Hafnia alvei ATCC 51873</name>
    <dbReference type="NCBI Taxonomy" id="1002364"/>
    <lineage>
        <taxon>Bacteria</taxon>
        <taxon>Pseudomonadati</taxon>
        <taxon>Pseudomonadota</taxon>
        <taxon>Gammaproteobacteria</taxon>
        <taxon>Enterobacterales</taxon>
        <taxon>Hafniaceae</taxon>
        <taxon>Hafnia</taxon>
    </lineage>
</organism>
<protein>
    <submittedName>
        <fullName evidence="2">Uncharacterized protein</fullName>
    </submittedName>
</protein>
<dbReference type="HOGENOM" id="CLU_2935088_0_0_6"/>
<comment type="caution">
    <text evidence="2">The sequence shown here is derived from an EMBL/GenBank/DDBJ whole genome shotgun (WGS) entry which is preliminary data.</text>
</comment>
<sequence>MDKCFLGHATHHASTKQRIYPENKNDQTDKPAENKKATSGDLKYFGVLLALSQALIECLL</sequence>
<accession>G9YBG2</accession>
<reference evidence="2 3" key="1">
    <citation type="submission" date="2011-08" db="EMBL/GenBank/DDBJ databases">
        <authorList>
            <person name="Weinstock G."/>
            <person name="Sodergren E."/>
            <person name="Clifton S."/>
            <person name="Fulton L."/>
            <person name="Fulton B."/>
            <person name="Courtney L."/>
            <person name="Fronick C."/>
            <person name="Harrison M."/>
            <person name="Strong C."/>
            <person name="Farmer C."/>
            <person name="Delahaunty K."/>
            <person name="Markovic C."/>
            <person name="Hall O."/>
            <person name="Minx P."/>
            <person name="Tomlinson C."/>
            <person name="Mitreva M."/>
            <person name="Hou S."/>
            <person name="Chen J."/>
            <person name="Wollam A."/>
            <person name="Pepin K.H."/>
            <person name="Johnson M."/>
            <person name="Bhonagiri V."/>
            <person name="Zhang X."/>
            <person name="Suruliraj S."/>
            <person name="Warren W."/>
            <person name="Chinwalla A."/>
            <person name="Mardis E.R."/>
            <person name="Wilson R.K."/>
        </authorList>
    </citation>
    <scope>NUCLEOTIDE SEQUENCE [LARGE SCALE GENOMIC DNA]</scope>
    <source>
        <strain evidence="2 3">ATCC 51873</strain>
    </source>
</reference>
<feature type="region of interest" description="Disordered" evidence="1">
    <location>
        <begin position="1"/>
        <end position="37"/>
    </location>
</feature>
<dbReference type="Proteomes" id="UP000005959">
    <property type="component" value="Unassembled WGS sequence"/>
</dbReference>
<evidence type="ECO:0000256" key="1">
    <source>
        <dbReference type="SAM" id="MobiDB-lite"/>
    </source>
</evidence>
<feature type="compositionally biased region" description="Basic and acidic residues" evidence="1">
    <location>
        <begin position="19"/>
        <end position="37"/>
    </location>
</feature>
<gene>
    <name evidence="2" type="ORF">HMPREF0454_03942</name>
</gene>
<dbReference type="AlphaFoldDB" id="G9YBG2"/>